<feature type="domain" description="Sushi" evidence="11">
    <location>
        <begin position="158"/>
        <end position="215"/>
    </location>
</feature>
<dbReference type="InterPro" id="IPR001846">
    <property type="entry name" value="VWF_type-D"/>
</dbReference>
<dbReference type="SUPFAM" id="SSF57535">
    <property type="entry name" value="Complement control module/SCR domain"/>
    <property type="match status" value="1"/>
</dbReference>
<keyword evidence="13" id="KW-1185">Reference proteome</keyword>
<dbReference type="InterPro" id="IPR035976">
    <property type="entry name" value="Sushi/SCR/CCP_sf"/>
</dbReference>
<keyword evidence="3 10" id="KW-0812">Transmembrane</keyword>
<evidence type="ECO:0000256" key="8">
    <source>
        <dbReference type="ARBA" id="ARBA00023157"/>
    </source>
</evidence>
<keyword evidence="4" id="KW-0732">Signal</keyword>
<evidence type="ECO:0000259" key="11">
    <source>
        <dbReference type="PROSITE" id="PS50923"/>
    </source>
</evidence>
<dbReference type="PANTHER" id="PTHR13802:SF59">
    <property type="entry name" value="SUSHI DOMAIN-CONTAINING PROTEIN 2"/>
    <property type="match status" value="1"/>
</dbReference>
<evidence type="ECO:0000256" key="3">
    <source>
        <dbReference type="ARBA" id="ARBA00022692"/>
    </source>
</evidence>
<dbReference type="Pfam" id="PF00084">
    <property type="entry name" value="Sushi"/>
    <property type="match status" value="1"/>
</dbReference>
<dbReference type="PANTHER" id="PTHR13802">
    <property type="entry name" value="MUCIN 4-RELATED"/>
    <property type="match status" value="1"/>
</dbReference>
<gene>
    <name evidence="14" type="primary">LOC110978715</name>
</gene>
<comment type="caution">
    <text evidence="9">Lacks conserved residue(s) required for the propagation of feature annotation.</text>
</comment>
<protein>
    <submittedName>
        <fullName evidence="14">Sushi domain-containing protein 2-like</fullName>
    </submittedName>
</protein>
<dbReference type="Proteomes" id="UP000694845">
    <property type="component" value="Unplaced"/>
</dbReference>
<name>A0A8B7YAP2_ACAPL</name>
<evidence type="ECO:0000259" key="12">
    <source>
        <dbReference type="PROSITE" id="PS51233"/>
    </source>
</evidence>
<dbReference type="GeneID" id="110978715"/>
<feature type="domain" description="VWFD" evidence="12">
    <location>
        <begin position="1"/>
        <end position="81"/>
    </location>
</feature>
<evidence type="ECO:0000256" key="9">
    <source>
        <dbReference type="PROSITE-ProRule" id="PRU00302"/>
    </source>
</evidence>
<dbReference type="OMA" id="LRICMEN"/>
<dbReference type="Pfam" id="PF23263">
    <property type="entry name" value="C8-3_MUC4"/>
    <property type="match status" value="1"/>
</dbReference>
<feature type="transmembrane region" description="Helical" evidence="10">
    <location>
        <begin position="219"/>
        <end position="245"/>
    </location>
</feature>
<evidence type="ECO:0000256" key="2">
    <source>
        <dbReference type="ARBA" id="ARBA00022659"/>
    </source>
</evidence>
<dbReference type="Pfam" id="PF00094">
    <property type="entry name" value="VWD"/>
    <property type="match status" value="1"/>
</dbReference>
<dbReference type="RefSeq" id="XP_022089622.1">
    <property type="nucleotide sequence ID" value="XM_022233930.1"/>
</dbReference>
<dbReference type="PROSITE" id="PS50923">
    <property type="entry name" value="SUSHI"/>
    <property type="match status" value="1"/>
</dbReference>
<accession>A0A8B7YAP2</accession>
<dbReference type="FunFam" id="2.10.70.10:FF:000014">
    <property type="entry name" value="Membrane cofactor protein"/>
    <property type="match status" value="1"/>
</dbReference>
<keyword evidence="2 9" id="KW-0768">Sushi</keyword>
<evidence type="ECO:0000313" key="13">
    <source>
        <dbReference type="Proteomes" id="UP000694845"/>
    </source>
</evidence>
<keyword evidence="7 10" id="KW-0472">Membrane</keyword>
<evidence type="ECO:0000256" key="10">
    <source>
        <dbReference type="SAM" id="Phobius"/>
    </source>
</evidence>
<dbReference type="InterPro" id="IPR051495">
    <property type="entry name" value="Epithelial_Barrier/Signaling"/>
</dbReference>
<comment type="subcellular location">
    <subcellularLocation>
        <location evidence="1">Membrane</location>
    </subcellularLocation>
</comment>
<dbReference type="OrthoDB" id="10050617at2759"/>
<keyword evidence="8 9" id="KW-1015">Disulfide bond</keyword>
<keyword evidence="5" id="KW-0677">Repeat</keyword>
<evidence type="ECO:0000256" key="1">
    <source>
        <dbReference type="ARBA" id="ARBA00004370"/>
    </source>
</evidence>
<dbReference type="InterPro" id="IPR000436">
    <property type="entry name" value="Sushi_SCR_CCP_dom"/>
</dbReference>
<dbReference type="Gene3D" id="2.10.70.10">
    <property type="entry name" value="Complement Module, domain 1"/>
    <property type="match status" value="1"/>
</dbReference>
<evidence type="ECO:0000256" key="4">
    <source>
        <dbReference type="ARBA" id="ARBA00022729"/>
    </source>
</evidence>
<evidence type="ECO:0000256" key="7">
    <source>
        <dbReference type="ARBA" id="ARBA00023136"/>
    </source>
</evidence>
<evidence type="ECO:0000256" key="5">
    <source>
        <dbReference type="ARBA" id="ARBA00022737"/>
    </source>
</evidence>
<dbReference type="AlphaFoldDB" id="A0A8B7YAP2"/>
<proteinExistence type="predicted"/>
<evidence type="ECO:0000313" key="14">
    <source>
        <dbReference type="RefSeq" id="XP_022089622.1"/>
    </source>
</evidence>
<dbReference type="KEGG" id="aplc:110978715"/>
<dbReference type="SMART" id="SM00032">
    <property type="entry name" value="CCP"/>
    <property type="match status" value="1"/>
</dbReference>
<dbReference type="CDD" id="cd00033">
    <property type="entry name" value="CCP"/>
    <property type="match status" value="1"/>
</dbReference>
<evidence type="ECO:0000256" key="6">
    <source>
        <dbReference type="ARBA" id="ARBA00022989"/>
    </source>
</evidence>
<organism evidence="13 14">
    <name type="scientific">Acanthaster planci</name>
    <name type="common">Crown-of-thorns starfish</name>
    <dbReference type="NCBI Taxonomy" id="133434"/>
    <lineage>
        <taxon>Eukaryota</taxon>
        <taxon>Metazoa</taxon>
        <taxon>Echinodermata</taxon>
        <taxon>Eleutherozoa</taxon>
        <taxon>Asterozoa</taxon>
        <taxon>Asteroidea</taxon>
        <taxon>Valvatacea</taxon>
        <taxon>Valvatida</taxon>
        <taxon>Acanthasteridae</taxon>
        <taxon>Acanthaster</taxon>
    </lineage>
</organism>
<reference evidence="14" key="1">
    <citation type="submission" date="2025-08" db="UniProtKB">
        <authorList>
            <consortium name="RefSeq"/>
        </authorList>
    </citation>
    <scope>IDENTIFICATION</scope>
</reference>
<keyword evidence="6 10" id="KW-1133">Transmembrane helix</keyword>
<dbReference type="InterPro" id="IPR056619">
    <property type="entry name" value="C8-3_MUC4"/>
</dbReference>
<sequence length="251" mass="27093">MNIAFSAGIAIIVYIDTEMMSFIVQLDTKFQGQVSGLLGNLNGNPDDDLQFPNGTIMDSGSSLKELHEFGLEWLVKEEDSIFTYISPFDYSTYHFPEFSPTFGIPDLNEVSQEIKDLCGDSVECVFDAVTTGSLSFANATLVVTGTITEVQNSLVKIVSCGFPGDIENGQMSGSVYLVNATVDLTCDEGFDLKGSSRLTCKADGQWSSAIPLCVSTPQWFAGIIAAIVVCALLIALAFSCLIYFISKSKKS</sequence>
<feature type="disulfide bond" evidence="9">
    <location>
        <begin position="186"/>
        <end position="213"/>
    </location>
</feature>
<dbReference type="PROSITE" id="PS51233">
    <property type="entry name" value="VWFD"/>
    <property type="match status" value="1"/>
</dbReference>
<dbReference type="GO" id="GO:0016020">
    <property type="term" value="C:membrane"/>
    <property type="evidence" value="ECO:0007669"/>
    <property type="project" value="UniProtKB-SubCell"/>
</dbReference>